<accession>A0A151NWH9</accession>
<evidence type="ECO:0000256" key="1">
    <source>
        <dbReference type="ARBA" id="ARBA00004479"/>
    </source>
</evidence>
<keyword evidence="5 8" id="KW-0472">Membrane</keyword>
<keyword evidence="11" id="KW-1185">Reference proteome</keyword>
<dbReference type="EMBL" id="AKHW03001669">
    <property type="protein sequence ID" value="KYO41148.1"/>
    <property type="molecule type" value="Genomic_DNA"/>
</dbReference>
<dbReference type="GO" id="GO:0004896">
    <property type="term" value="F:cytokine receptor activity"/>
    <property type="evidence" value="ECO:0007669"/>
    <property type="project" value="InterPro"/>
</dbReference>
<dbReference type="Gene3D" id="2.60.40.10">
    <property type="entry name" value="Immunoglobulins"/>
    <property type="match status" value="2"/>
</dbReference>
<dbReference type="InterPro" id="IPR015321">
    <property type="entry name" value="TypeI_recpt_CBD"/>
</dbReference>
<dbReference type="eggNOG" id="ENOG502RZVR">
    <property type="taxonomic scope" value="Eukaryota"/>
</dbReference>
<dbReference type="Proteomes" id="UP000050525">
    <property type="component" value="Unassembled WGS sequence"/>
</dbReference>
<evidence type="ECO:0000256" key="3">
    <source>
        <dbReference type="ARBA" id="ARBA00022729"/>
    </source>
</evidence>
<dbReference type="PANTHER" id="PTHR23037">
    <property type="entry name" value="CYTOKINE RECEPTOR"/>
    <property type="match status" value="1"/>
</dbReference>
<feature type="transmembrane region" description="Helical" evidence="8">
    <location>
        <begin position="385"/>
        <end position="411"/>
    </location>
</feature>
<dbReference type="AlphaFoldDB" id="A0A151NWH9"/>
<evidence type="ECO:0000256" key="6">
    <source>
        <dbReference type="ARBA" id="ARBA00023170"/>
    </source>
</evidence>
<evidence type="ECO:0000256" key="4">
    <source>
        <dbReference type="ARBA" id="ARBA00022989"/>
    </source>
</evidence>
<dbReference type="STRING" id="8496.A0A151NWH9"/>
<gene>
    <name evidence="10" type="ORF">Y1Q_0022551</name>
</gene>
<dbReference type="Pfam" id="PF09240">
    <property type="entry name" value="IL6Ra-bind"/>
    <property type="match status" value="1"/>
</dbReference>
<dbReference type="InterPro" id="IPR013783">
    <property type="entry name" value="Ig-like_fold"/>
</dbReference>
<comment type="subcellular location">
    <subcellularLocation>
        <location evidence="1">Membrane</location>
        <topology evidence="1">Single-pass type I membrane protein</topology>
    </subcellularLocation>
</comment>
<evidence type="ECO:0000256" key="2">
    <source>
        <dbReference type="ARBA" id="ARBA00022692"/>
    </source>
</evidence>
<dbReference type="InterPro" id="IPR036116">
    <property type="entry name" value="FN3_sf"/>
</dbReference>
<keyword evidence="3" id="KW-0732">Signal</keyword>
<dbReference type="InterPro" id="IPR003961">
    <property type="entry name" value="FN3_dom"/>
</dbReference>
<sequence length="472" mass="54717">MVDSEFKSVVAEEQHLFLLPFKPHPSHSNLPVLGYLDITTTVKRDKIAFQTIGRRRGEKKESMMAVPGLIMMIWCITSFSSVQAVLQCTDLNDTPSHITNMRVNLRKLEMTWESSLNVTLFSCTLKKDEDFFILDVDNTSCRFENLEVLPLHKGLLFIVAAVYNNNTYSRQCRFIPQGMNGTSVENFSCMIYNLSFMNCTWNAGRNAPKDTQYFLYQQFSKSKDEIECQHYIKDAHGRHTGCIFQQVDKHSKVYFLVNGSSTESEIQFYDEYVELYKTEILPPPLNITVKCVEDPPRCIVQWKEPFEHNSCLEYEINIQSKGNEVDPNKGSKDPPIIVDQETYTFENFNVKKKYLLQIRAHSNTCLLSEKWGEWSKPVEFGSEEYMSSLTITLIFIALGTILVVLFVCFLCKRYCNLKKIFSPVPQPRNKFNILLHDEQPMQKDYVDTEIKYESEEIEIIAVEEMALPPKEK</sequence>
<proteinExistence type="predicted"/>
<evidence type="ECO:0000256" key="5">
    <source>
        <dbReference type="ARBA" id="ARBA00023136"/>
    </source>
</evidence>
<dbReference type="Pfam" id="PF18611">
    <property type="entry name" value="IL3Ra_N"/>
    <property type="match status" value="1"/>
</dbReference>
<keyword evidence="2 8" id="KW-0812">Transmembrane</keyword>
<organism evidence="10 11">
    <name type="scientific">Alligator mississippiensis</name>
    <name type="common">American alligator</name>
    <dbReference type="NCBI Taxonomy" id="8496"/>
    <lineage>
        <taxon>Eukaryota</taxon>
        <taxon>Metazoa</taxon>
        <taxon>Chordata</taxon>
        <taxon>Craniata</taxon>
        <taxon>Vertebrata</taxon>
        <taxon>Euteleostomi</taxon>
        <taxon>Archelosauria</taxon>
        <taxon>Archosauria</taxon>
        <taxon>Crocodylia</taxon>
        <taxon>Alligatoridae</taxon>
        <taxon>Alligatorinae</taxon>
        <taxon>Alligator</taxon>
    </lineage>
</organism>
<dbReference type="PANTHER" id="PTHR23037:SF46">
    <property type="entry name" value="INTERLEUKIN 5 RECEPTOR SUBUNIT ALPHA"/>
    <property type="match status" value="1"/>
</dbReference>
<protein>
    <submittedName>
        <fullName evidence="10">Granulocyte-macrophage colony-stimulating factor receptor subunit alpha-like</fullName>
    </submittedName>
</protein>
<name>A0A151NWH9_ALLMI</name>
<dbReference type="SUPFAM" id="SSF49265">
    <property type="entry name" value="Fibronectin type III"/>
    <property type="match status" value="2"/>
</dbReference>
<evidence type="ECO:0000313" key="10">
    <source>
        <dbReference type="EMBL" id="KYO41148.1"/>
    </source>
</evidence>
<dbReference type="Pfam" id="PF00041">
    <property type="entry name" value="fn3"/>
    <property type="match status" value="1"/>
</dbReference>
<evidence type="ECO:0000256" key="8">
    <source>
        <dbReference type="SAM" id="Phobius"/>
    </source>
</evidence>
<reference evidence="10 11" key="1">
    <citation type="journal article" date="2012" name="Genome Biol.">
        <title>Sequencing three crocodilian genomes to illuminate the evolution of archosaurs and amniotes.</title>
        <authorList>
            <person name="St John J.A."/>
            <person name="Braun E.L."/>
            <person name="Isberg S.R."/>
            <person name="Miles L.G."/>
            <person name="Chong A.Y."/>
            <person name="Gongora J."/>
            <person name="Dalzell P."/>
            <person name="Moran C."/>
            <person name="Bed'hom B."/>
            <person name="Abzhanov A."/>
            <person name="Burgess S.C."/>
            <person name="Cooksey A.M."/>
            <person name="Castoe T.A."/>
            <person name="Crawford N.G."/>
            <person name="Densmore L.D."/>
            <person name="Drew J.C."/>
            <person name="Edwards S.V."/>
            <person name="Faircloth B.C."/>
            <person name="Fujita M.K."/>
            <person name="Greenwold M.J."/>
            <person name="Hoffmann F.G."/>
            <person name="Howard J.M."/>
            <person name="Iguchi T."/>
            <person name="Janes D.E."/>
            <person name="Khan S.Y."/>
            <person name="Kohno S."/>
            <person name="de Koning A.J."/>
            <person name="Lance S.L."/>
            <person name="McCarthy F.M."/>
            <person name="McCormack J.E."/>
            <person name="Merchant M.E."/>
            <person name="Peterson D.G."/>
            <person name="Pollock D.D."/>
            <person name="Pourmand N."/>
            <person name="Raney B.J."/>
            <person name="Roessler K.A."/>
            <person name="Sanford J.R."/>
            <person name="Sawyer R.H."/>
            <person name="Schmidt C.J."/>
            <person name="Triplett E.W."/>
            <person name="Tuberville T.D."/>
            <person name="Venegas-Anaya M."/>
            <person name="Howard J.T."/>
            <person name="Jarvis E.D."/>
            <person name="Guillette L.J.Jr."/>
            <person name="Glenn T.C."/>
            <person name="Green R.E."/>
            <person name="Ray D.A."/>
        </authorList>
    </citation>
    <scope>NUCLEOTIDE SEQUENCE [LARGE SCALE GENOMIC DNA]</scope>
    <source>
        <strain evidence="10">KSC_2009_1</strain>
    </source>
</reference>
<dbReference type="CDD" id="cd00063">
    <property type="entry name" value="FN3"/>
    <property type="match status" value="1"/>
</dbReference>
<keyword evidence="4 8" id="KW-1133">Transmembrane helix</keyword>
<dbReference type="InterPro" id="IPR003532">
    <property type="entry name" value="Short_hematopoietin_rcpt_2_CS"/>
</dbReference>
<dbReference type="PROSITE" id="PS01356">
    <property type="entry name" value="HEMATOPO_REC_S_F2"/>
    <property type="match status" value="1"/>
</dbReference>
<dbReference type="GO" id="GO:0009897">
    <property type="term" value="C:external side of plasma membrane"/>
    <property type="evidence" value="ECO:0007669"/>
    <property type="project" value="TreeGrafter"/>
</dbReference>
<evidence type="ECO:0000313" key="11">
    <source>
        <dbReference type="Proteomes" id="UP000050525"/>
    </source>
</evidence>
<dbReference type="PROSITE" id="PS50853">
    <property type="entry name" value="FN3"/>
    <property type="match status" value="1"/>
</dbReference>
<dbReference type="FunFam" id="2.60.40.10:FF:001087">
    <property type="entry name" value="Colony stimulating factor 2 receptor alpha subunit"/>
    <property type="match status" value="1"/>
</dbReference>
<comment type="caution">
    <text evidence="10">The sequence shown here is derived from an EMBL/GenBank/DDBJ whole genome shotgun (WGS) entry which is preliminary data.</text>
</comment>
<keyword evidence="6" id="KW-0675">Receptor</keyword>
<dbReference type="InterPro" id="IPR040907">
    <property type="entry name" value="IL3Ra_N"/>
</dbReference>
<evidence type="ECO:0000256" key="7">
    <source>
        <dbReference type="ARBA" id="ARBA00023180"/>
    </source>
</evidence>
<evidence type="ECO:0000259" key="9">
    <source>
        <dbReference type="PROSITE" id="PS50853"/>
    </source>
</evidence>
<feature type="domain" description="Fibronectin type-III" evidence="9">
    <location>
        <begin position="283"/>
        <end position="385"/>
    </location>
</feature>
<keyword evidence="7" id="KW-0325">Glycoprotein</keyword>